<evidence type="ECO:0000256" key="4">
    <source>
        <dbReference type="ARBA" id="ARBA00020295"/>
    </source>
</evidence>
<dbReference type="NCBIfam" id="NF011080">
    <property type="entry name" value="PRK14508.1-3"/>
    <property type="match status" value="1"/>
</dbReference>
<dbReference type="OrthoDB" id="9811841at2"/>
<organism evidence="12 13">
    <name type="scientific">Ruoffia tabacinasalis</name>
    <dbReference type="NCBI Taxonomy" id="87458"/>
    <lineage>
        <taxon>Bacteria</taxon>
        <taxon>Bacillati</taxon>
        <taxon>Bacillota</taxon>
        <taxon>Bacilli</taxon>
        <taxon>Lactobacillales</taxon>
        <taxon>Aerococcaceae</taxon>
        <taxon>Ruoffia</taxon>
    </lineage>
</organism>
<evidence type="ECO:0000313" key="13">
    <source>
        <dbReference type="Proteomes" id="UP000306420"/>
    </source>
</evidence>
<gene>
    <name evidence="12" type="primary">malQ</name>
    <name evidence="12" type="ORF">FEZ33_11030</name>
</gene>
<accession>A0A5R9DRE1</accession>
<feature type="region of interest" description="Disordered" evidence="11">
    <location>
        <begin position="495"/>
        <end position="535"/>
    </location>
</feature>
<evidence type="ECO:0000256" key="5">
    <source>
        <dbReference type="ARBA" id="ARBA00022676"/>
    </source>
</evidence>
<dbReference type="PANTHER" id="PTHR32438:SF5">
    <property type="entry name" value="4-ALPHA-GLUCANOTRANSFERASE DPE1, CHLOROPLASTIC_AMYLOPLASTIC"/>
    <property type="match status" value="1"/>
</dbReference>
<evidence type="ECO:0000256" key="11">
    <source>
        <dbReference type="SAM" id="MobiDB-lite"/>
    </source>
</evidence>
<evidence type="ECO:0000256" key="10">
    <source>
        <dbReference type="RuleBase" id="RU361207"/>
    </source>
</evidence>
<dbReference type="GO" id="GO:0005975">
    <property type="term" value="P:carbohydrate metabolic process"/>
    <property type="evidence" value="ECO:0007669"/>
    <property type="project" value="InterPro"/>
</dbReference>
<feature type="compositionally biased region" description="Basic and acidic residues" evidence="11">
    <location>
        <begin position="516"/>
        <end position="526"/>
    </location>
</feature>
<proteinExistence type="inferred from homology"/>
<keyword evidence="7 10" id="KW-0119">Carbohydrate metabolism</keyword>
<dbReference type="EMBL" id="VBSP01000059">
    <property type="protein sequence ID" value="TLQ39119.1"/>
    <property type="molecule type" value="Genomic_DNA"/>
</dbReference>
<dbReference type="EC" id="2.4.1.25" evidence="3 10"/>
<keyword evidence="5 10" id="KW-0328">Glycosyltransferase</keyword>
<evidence type="ECO:0000256" key="7">
    <source>
        <dbReference type="ARBA" id="ARBA00023277"/>
    </source>
</evidence>
<evidence type="ECO:0000256" key="3">
    <source>
        <dbReference type="ARBA" id="ARBA00012560"/>
    </source>
</evidence>
<keyword evidence="6 10" id="KW-0808">Transferase</keyword>
<evidence type="ECO:0000256" key="6">
    <source>
        <dbReference type="ARBA" id="ARBA00022679"/>
    </source>
</evidence>
<comment type="catalytic activity">
    <reaction evidence="1 10">
        <text>Transfers a segment of a (1-&gt;4)-alpha-D-glucan to a new position in an acceptor, which may be glucose or a (1-&gt;4)-alpha-D-glucan.</text>
        <dbReference type="EC" id="2.4.1.25"/>
    </reaction>
</comment>
<sequence length="535" mass="62447">MTRTSGVLMHISSLPGPFGIGTFGQSAYDFVDFLKETKQTHWQILPLTTTSYGDSPYQSFSAFAGNTYFIDYTLLEEDGLLEKNDYESVNFGDDPEKVDYSLIYKVKRPILEKAVKRFIELGDFDDYYRFEEANKDWLIDFSEFMSIKESFNEEPWYNWDEASINREPETMKEYRETLSDQINYHKVTQYLFFKQYNQLKKYANDNHIQIVGDIPIYVSRDSVEMWATPQYFKMKNKVEPTHVAGTPPDSFSDDGQFWGNPIYDWEYMKENGYDWWIWRLKESFNLYDVVRIDHFRGFESFWEVPYGSKSSAAGQWTKGPGYDLFKHITDALGELNIIAEDLGFMTQEVIDMRDKTGYPGMKILQFGFNGFEDSIELPHNYIPNTAAYVGTHDNMTARGWYEDTTNQAMRDQLDSYLNRRSGEKISEALNRGIASSVSDFAIYTMQDLLDLDNSARMNEPSTIGHNWQWRMLDGAIDEPLKESLTKLTVEYFRAPQQYNPEQNEENTDEYVELEASDTKGEYHPAPELDDVETDI</sequence>
<dbReference type="AlphaFoldDB" id="A0A5R9DRE1"/>
<reference evidence="12 13" key="1">
    <citation type="submission" date="2019-05" db="EMBL/GenBank/DDBJ databases">
        <title>The metagenome of a microbial culture collection derived from dairy environment covers the genomic content of the human microbiome.</title>
        <authorList>
            <person name="Roder T."/>
            <person name="Wuthrich D."/>
            <person name="Sattari Z."/>
            <person name="Von Ah U."/>
            <person name="Bar C."/>
            <person name="Ronchi F."/>
            <person name="Macpherson A.J."/>
            <person name="Ganal-Vonarburg S.C."/>
            <person name="Bruggmann R."/>
            <person name="Vergeres G."/>
        </authorList>
    </citation>
    <scope>NUCLEOTIDE SEQUENCE [LARGE SCALE GENOMIC DNA]</scope>
    <source>
        <strain evidence="12 13">FAM 24227</strain>
    </source>
</reference>
<evidence type="ECO:0000256" key="9">
    <source>
        <dbReference type="ARBA" id="ARBA00031501"/>
    </source>
</evidence>
<dbReference type="GO" id="GO:0004134">
    <property type="term" value="F:4-alpha-glucanotransferase activity"/>
    <property type="evidence" value="ECO:0007669"/>
    <property type="project" value="UniProtKB-EC"/>
</dbReference>
<dbReference type="PANTHER" id="PTHR32438">
    <property type="entry name" value="4-ALPHA-GLUCANOTRANSFERASE DPE1, CHLOROPLASTIC/AMYLOPLASTIC"/>
    <property type="match status" value="1"/>
</dbReference>
<dbReference type="InterPro" id="IPR003385">
    <property type="entry name" value="Glyco_hydro_77"/>
</dbReference>
<protein>
    <recommendedName>
        <fullName evidence="4 10">4-alpha-glucanotransferase</fullName>
        <ecNumber evidence="3 10">2.4.1.25</ecNumber>
    </recommendedName>
    <alternativeName>
        <fullName evidence="8 10">Amylomaltase</fullName>
    </alternativeName>
    <alternativeName>
        <fullName evidence="9 10">Disproportionating enzyme</fullName>
    </alternativeName>
</protein>
<name>A0A5R9DRE1_9LACT</name>
<dbReference type="Gene3D" id="3.20.20.80">
    <property type="entry name" value="Glycosidases"/>
    <property type="match status" value="1"/>
</dbReference>
<comment type="similarity">
    <text evidence="2 10">Belongs to the disproportionating enzyme family.</text>
</comment>
<dbReference type="Pfam" id="PF02446">
    <property type="entry name" value="Glyco_hydro_77"/>
    <property type="match status" value="1"/>
</dbReference>
<dbReference type="NCBIfam" id="TIGR00217">
    <property type="entry name" value="malQ"/>
    <property type="match status" value="1"/>
</dbReference>
<evidence type="ECO:0000256" key="8">
    <source>
        <dbReference type="ARBA" id="ARBA00031423"/>
    </source>
</evidence>
<dbReference type="InterPro" id="IPR017853">
    <property type="entry name" value="GH"/>
</dbReference>
<evidence type="ECO:0000256" key="1">
    <source>
        <dbReference type="ARBA" id="ARBA00000439"/>
    </source>
</evidence>
<evidence type="ECO:0000256" key="2">
    <source>
        <dbReference type="ARBA" id="ARBA00005684"/>
    </source>
</evidence>
<comment type="caution">
    <text evidence="12">The sequence shown here is derived from an EMBL/GenBank/DDBJ whole genome shotgun (WGS) entry which is preliminary data.</text>
</comment>
<dbReference type="Proteomes" id="UP000306420">
    <property type="component" value="Unassembled WGS sequence"/>
</dbReference>
<evidence type="ECO:0000313" key="12">
    <source>
        <dbReference type="EMBL" id="TLQ39119.1"/>
    </source>
</evidence>
<dbReference type="SUPFAM" id="SSF51445">
    <property type="entry name" value="(Trans)glycosidases"/>
    <property type="match status" value="1"/>
</dbReference>
<feature type="compositionally biased region" description="Acidic residues" evidence="11">
    <location>
        <begin position="502"/>
        <end position="515"/>
    </location>
</feature>